<dbReference type="KEGG" id="thyd:TTHT_0733"/>
<evidence type="ECO:0000313" key="2">
    <source>
        <dbReference type="Proteomes" id="UP000595564"/>
    </source>
</evidence>
<evidence type="ECO:0000313" key="1">
    <source>
        <dbReference type="EMBL" id="BBB32302.1"/>
    </source>
</evidence>
<name>A0A7R6PLI5_9BACT</name>
<gene>
    <name evidence="1" type="ORF">TTHT_0733</name>
</gene>
<accession>A0A7R6PLI5</accession>
<proteinExistence type="predicted"/>
<protein>
    <submittedName>
        <fullName evidence="1">Uncharacterized protein</fullName>
    </submittedName>
</protein>
<dbReference type="AlphaFoldDB" id="A0A7R6PLI5"/>
<dbReference type="EMBL" id="AP017470">
    <property type="protein sequence ID" value="BBB32302.1"/>
    <property type="molecule type" value="Genomic_DNA"/>
</dbReference>
<keyword evidence="2" id="KW-1185">Reference proteome</keyword>
<reference evidence="1 2" key="1">
    <citation type="journal article" date="2012" name="Extremophiles">
        <title>Thermotomaculum hydrothermale gen. nov., sp. nov., a novel heterotrophic thermophile within the phylum Acidobacteria from a deep-sea hydrothermal vent chimney in the Southern Okinawa Trough.</title>
        <authorList>
            <person name="Izumi H."/>
            <person name="Nunoura T."/>
            <person name="Miyazaki M."/>
            <person name="Mino S."/>
            <person name="Toki T."/>
            <person name="Takai K."/>
            <person name="Sako Y."/>
            <person name="Sawabe T."/>
            <person name="Nakagawa S."/>
        </authorList>
    </citation>
    <scope>NUCLEOTIDE SEQUENCE [LARGE SCALE GENOMIC DNA]</scope>
    <source>
        <strain evidence="1 2">AC55</strain>
    </source>
</reference>
<sequence length="539" mass="62237">MVVFNFYKPAKIEIKDNTKTPVDASMVIENGEHDIYSNGEKFAHLSYLKAIQKKQTLELEKIDINFLKNNGTLNSKKAVFKEGIVSFLSEVNGFFPEKKVKVLIDPPCLLKNKKIFGENTINLSFPTFKLSGKKFVFDINNSFLKLKSKTELLSEDIKINSDYGVSDFKEKIKSFFLYNASLFEKKNKIKVKADLIKHLVDFNKMFFFGKCLVKTGEISLFFNEGYMNYESKNSSIVIRGLFNFVSNDFSGKGSDGYFHNGYFQTRYIQTVFNSYVFSGVNNLFEQKNSLVYGYNPYLYSLKTDRKIKGESYTLKNKELRILNPVLKDRDILLLSSLCIVNNKQEAFFPEKVYGIFDQYEFKGNSAVFKKDKSTVVKGEVISLQKQNDRIKGDLISFYSNNNMRIENNVVATKEMRNETIGKLLSNYMEIVNSGEKVYIKDNVRIINEKLFAKPETAIIFKNYAIFFNCNFKVEGSYSGFARIIVLNFKSRYSYLFYSNVKDKNGNTLKGDKLTLDNVTDKIFIEKTNKKSQVEVKIKI</sequence>
<dbReference type="Proteomes" id="UP000595564">
    <property type="component" value="Chromosome"/>
</dbReference>
<organism evidence="1 2">
    <name type="scientific">Thermotomaculum hydrothermale</name>
    <dbReference type="NCBI Taxonomy" id="981385"/>
    <lineage>
        <taxon>Bacteria</taxon>
        <taxon>Pseudomonadati</taxon>
        <taxon>Acidobacteriota</taxon>
        <taxon>Holophagae</taxon>
        <taxon>Thermotomaculales</taxon>
        <taxon>Thermotomaculaceae</taxon>
        <taxon>Thermotomaculum</taxon>
    </lineage>
</organism>